<evidence type="ECO:0000313" key="5">
    <source>
        <dbReference type="EMBL" id="KRO08062.1"/>
    </source>
</evidence>
<evidence type="ECO:0000256" key="1">
    <source>
        <dbReference type="ARBA" id="ARBA00010838"/>
    </source>
</evidence>
<dbReference type="NCBIfam" id="NF007154">
    <property type="entry name" value="PRK09589.1"/>
    <property type="match status" value="1"/>
</dbReference>
<dbReference type="InterPro" id="IPR001360">
    <property type="entry name" value="Glyco_hydro_1"/>
</dbReference>
<protein>
    <submittedName>
        <fullName evidence="5">6-phospho-beta-glucosidase</fullName>
    </submittedName>
</protein>
<keyword evidence="3" id="KW-0326">Glycosidase</keyword>
<dbReference type="PANTHER" id="PTHR10353:SF85">
    <property type="entry name" value="ARYL-PHOSPHO-BETA-D-GLUCOSIDASE BGLA"/>
    <property type="match status" value="1"/>
</dbReference>
<dbReference type="PATRIC" id="fig|942150.3.peg.942"/>
<sequence length="479" mass="54880">MATGYKMPKGFLWGGAVAAHQLEGGWQEGGKGVSIADVMTAGRNGVPRKVTDGVKPGEIYPNHWGNDFYHRYPEDDQLFEEMGFKCFRTSIAWTRIFPNGDEEEPNEAGLKFYDDLFDDLLAHHIQPVITLSHFEIPYHLVKEYGGFGNRKMIDFFVHFAKTVFKRYKNKVKYWMTFNEINNQTAWSDPHPLLQNSGLELGKDDNWEQAMYQAAHYELVASALTVQAGHAINPDFQIGCMIAMCPIYPLTAKPSDVMMAERAMQKRYWFGDVHCQGEYPKWLPKYFERKGFDMDITAADLATLKAGTVDYVGFSYYMSFVTKGKDGDTDYDFKEPDDFVENPYVEKSDWGWQIDPTGLRYAMNWMQDRWHLPQFIVENGFGAYDKKEADGSVHDDYRISYFHDHIKAMEEAVALDGVDLIGYTPWGCIDLVSASTGEMAKRYGFIYVDADDNGQGSFDRSKKDSFDWYKKVIASNGEDL</sequence>
<evidence type="ECO:0000256" key="2">
    <source>
        <dbReference type="ARBA" id="ARBA00022801"/>
    </source>
</evidence>
<evidence type="ECO:0000256" key="3">
    <source>
        <dbReference type="ARBA" id="ARBA00023295"/>
    </source>
</evidence>
<dbReference type="Pfam" id="PF00232">
    <property type="entry name" value="Glyco_hydro_1"/>
    <property type="match status" value="1"/>
</dbReference>
<comment type="similarity">
    <text evidence="1 4">Belongs to the glycosyl hydrolase 1 family.</text>
</comment>
<dbReference type="GO" id="GO:0005829">
    <property type="term" value="C:cytosol"/>
    <property type="evidence" value="ECO:0007669"/>
    <property type="project" value="TreeGrafter"/>
</dbReference>
<dbReference type="GO" id="GO:0008422">
    <property type="term" value="F:beta-glucosidase activity"/>
    <property type="evidence" value="ECO:0007669"/>
    <property type="project" value="TreeGrafter"/>
</dbReference>
<organism evidence="5 6">
    <name type="scientific">Lactiplantibacillus xiangfangensis</name>
    <dbReference type="NCBI Taxonomy" id="942150"/>
    <lineage>
        <taxon>Bacteria</taxon>
        <taxon>Bacillati</taxon>
        <taxon>Bacillota</taxon>
        <taxon>Bacilli</taxon>
        <taxon>Lactobacillales</taxon>
        <taxon>Lactobacillaceae</taxon>
        <taxon>Lactiplantibacillus</taxon>
    </lineage>
</organism>
<dbReference type="PANTHER" id="PTHR10353">
    <property type="entry name" value="GLYCOSYL HYDROLASE"/>
    <property type="match status" value="1"/>
</dbReference>
<dbReference type="Proteomes" id="UP000051783">
    <property type="component" value="Unassembled WGS sequence"/>
</dbReference>
<dbReference type="InterPro" id="IPR033132">
    <property type="entry name" value="GH_1_N_CS"/>
</dbReference>
<dbReference type="EMBL" id="JQCL01000089">
    <property type="protein sequence ID" value="KRO08062.1"/>
    <property type="molecule type" value="Genomic_DNA"/>
</dbReference>
<keyword evidence="2" id="KW-0378">Hydrolase</keyword>
<comment type="caution">
    <text evidence="5">The sequence shown here is derived from an EMBL/GenBank/DDBJ whole genome shotgun (WGS) entry which is preliminary data.</text>
</comment>
<dbReference type="GO" id="GO:0016052">
    <property type="term" value="P:carbohydrate catabolic process"/>
    <property type="evidence" value="ECO:0007669"/>
    <property type="project" value="TreeGrafter"/>
</dbReference>
<dbReference type="InterPro" id="IPR017853">
    <property type="entry name" value="GH"/>
</dbReference>
<dbReference type="Gene3D" id="3.20.20.80">
    <property type="entry name" value="Glycosidases"/>
    <property type="match status" value="1"/>
</dbReference>
<dbReference type="PROSITE" id="PS00653">
    <property type="entry name" value="GLYCOSYL_HYDROL_F1_2"/>
    <property type="match status" value="1"/>
</dbReference>
<dbReference type="AlphaFoldDB" id="A0A0R2M1K6"/>
<reference evidence="5 6" key="1">
    <citation type="journal article" date="2015" name="Genome Announc.">
        <title>Expanding the biotechnology potential of lactobacilli through comparative genomics of 213 strains and associated genera.</title>
        <authorList>
            <person name="Sun Z."/>
            <person name="Harris H.M."/>
            <person name="McCann A."/>
            <person name="Guo C."/>
            <person name="Argimon S."/>
            <person name="Zhang W."/>
            <person name="Yang X."/>
            <person name="Jeffery I.B."/>
            <person name="Cooney J.C."/>
            <person name="Kagawa T.F."/>
            <person name="Liu W."/>
            <person name="Song Y."/>
            <person name="Salvetti E."/>
            <person name="Wrobel A."/>
            <person name="Rasinkangas P."/>
            <person name="Parkhill J."/>
            <person name="Rea M.C."/>
            <person name="O'Sullivan O."/>
            <person name="Ritari J."/>
            <person name="Douillard F.P."/>
            <person name="Paul Ross R."/>
            <person name="Yang R."/>
            <person name="Briner A.E."/>
            <person name="Felis G.E."/>
            <person name="de Vos W.M."/>
            <person name="Barrangou R."/>
            <person name="Klaenhammer T.R."/>
            <person name="Caufield P.W."/>
            <person name="Cui Y."/>
            <person name="Zhang H."/>
            <person name="O'Toole P.W."/>
        </authorList>
    </citation>
    <scope>NUCLEOTIDE SEQUENCE [LARGE SCALE GENOMIC DNA]</scope>
    <source>
        <strain evidence="5 6">LMG 26013</strain>
    </source>
</reference>
<proteinExistence type="inferred from homology"/>
<keyword evidence="6" id="KW-1185">Reference proteome</keyword>
<dbReference type="PRINTS" id="PR00131">
    <property type="entry name" value="GLHYDRLASE1"/>
</dbReference>
<accession>A0A0R2M1K6</accession>
<dbReference type="SUPFAM" id="SSF51445">
    <property type="entry name" value="(Trans)glycosidases"/>
    <property type="match status" value="1"/>
</dbReference>
<gene>
    <name evidence="5" type="ORF">IV64_GL000913</name>
</gene>
<evidence type="ECO:0000313" key="6">
    <source>
        <dbReference type="Proteomes" id="UP000051783"/>
    </source>
</evidence>
<name>A0A0R2M1K6_9LACO</name>
<dbReference type="FunFam" id="3.20.20.80:FF:000004">
    <property type="entry name" value="Beta-glucosidase 6-phospho-beta-glucosidase"/>
    <property type="match status" value="1"/>
</dbReference>
<dbReference type="RefSeq" id="WP_057707365.1">
    <property type="nucleotide sequence ID" value="NZ_JQCL01000089.1"/>
</dbReference>
<dbReference type="OrthoDB" id="1688691at2"/>
<evidence type="ECO:0000256" key="4">
    <source>
        <dbReference type="RuleBase" id="RU003690"/>
    </source>
</evidence>
<dbReference type="STRING" id="942150.IV64_GL000913"/>